<proteinExistence type="predicted"/>
<reference evidence="1 2" key="1">
    <citation type="submission" date="2024-09" db="EMBL/GenBank/DDBJ databases">
        <authorList>
            <person name="Zhang Z.-H."/>
        </authorList>
    </citation>
    <scope>NUCLEOTIDE SEQUENCE [LARGE SCALE GENOMIC DNA]</scope>
    <source>
        <strain evidence="1 2">HHTR114</strain>
    </source>
</reference>
<keyword evidence="2" id="KW-1185">Reference proteome</keyword>
<name>A0ABW1KXJ7_9PROT</name>
<dbReference type="EMBL" id="JBHPON010000001">
    <property type="protein sequence ID" value="MFC6035346.1"/>
    <property type="molecule type" value="Genomic_DNA"/>
</dbReference>
<dbReference type="RefSeq" id="WP_379879331.1">
    <property type="nucleotide sequence ID" value="NZ_JBHPON010000001.1"/>
</dbReference>
<comment type="caution">
    <text evidence="1">The sequence shown here is derived from an EMBL/GenBank/DDBJ whole genome shotgun (WGS) entry which is preliminary data.</text>
</comment>
<organism evidence="1 2">
    <name type="scientific">Hyphococcus aureus</name>
    <dbReference type="NCBI Taxonomy" id="2666033"/>
    <lineage>
        <taxon>Bacteria</taxon>
        <taxon>Pseudomonadati</taxon>
        <taxon>Pseudomonadota</taxon>
        <taxon>Alphaproteobacteria</taxon>
        <taxon>Parvularculales</taxon>
        <taxon>Parvularculaceae</taxon>
        <taxon>Hyphococcus</taxon>
    </lineage>
</organism>
<dbReference type="Proteomes" id="UP001596116">
    <property type="component" value="Unassembled WGS sequence"/>
</dbReference>
<evidence type="ECO:0000313" key="1">
    <source>
        <dbReference type="EMBL" id="MFC6035346.1"/>
    </source>
</evidence>
<evidence type="ECO:0000313" key="2">
    <source>
        <dbReference type="Proteomes" id="UP001596116"/>
    </source>
</evidence>
<protein>
    <submittedName>
        <fullName evidence="1">Uncharacterized protein</fullName>
    </submittedName>
</protein>
<accession>A0ABW1KXJ7</accession>
<sequence length="250" mass="28706">MAMTEAIQNDIEKTHREGGTSLFLRHLVFQIVDEAARAFYKDDYAMKCQQTAGAVKSLLDRLEIESTLIVGATCFAKVGLDGELKGWTGFFGDEYHVWLQTEFHEIVDLSISQLYRHPRTRISEVPVPAIWWDQRTGCPPLFSYLIDHAIDRVEFDDPVEQEKYETFVKAVEERFDKTLACASTNDVGFSKLLTCLDQLNRWTEENRPWPTGALKILDLPDHLPAWMRDRQTEIERALNAGKAPKSRLLT</sequence>
<gene>
    <name evidence="1" type="ORF">ACFMB1_07310</name>
</gene>